<keyword evidence="3" id="KW-1185">Reference proteome</keyword>
<comment type="caution">
    <text evidence="2">The sequence shown here is derived from an EMBL/GenBank/DDBJ whole genome shotgun (WGS) entry which is preliminary data.</text>
</comment>
<feature type="compositionally biased region" description="Polar residues" evidence="1">
    <location>
        <begin position="121"/>
        <end position="138"/>
    </location>
</feature>
<name>A0A3M2L6D6_9NOCA</name>
<proteinExistence type="predicted"/>
<evidence type="ECO:0000313" key="3">
    <source>
        <dbReference type="Proteomes" id="UP000279275"/>
    </source>
</evidence>
<feature type="compositionally biased region" description="Gly residues" evidence="1">
    <location>
        <begin position="92"/>
        <end position="102"/>
    </location>
</feature>
<sequence length="167" mass="16824">MCSNHLSEEPQSARGAQGSRDTGSDTPDGGSADRPAGTFDEEEVTSTRDHNPTQENIGGSGTLPPGDAEPAIPPYEGRRTSAEGNTTSSAGEGSGANTGGAGHPVSDPNFKAPRPEDTPGGATTSPADEQPASQASETEASDEGVEVGSHSGGVRRAEDQPGESRPK</sequence>
<dbReference type="Proteomes" id="UP000279275">
    <property type="component" value="Unassembled WGS sequence"/>
</dbReference>
<dbReference type="AlphaFoldDB" id="A0A3M2L6D6"/>
<accession>A0A3M2L6D6</accession>
<protein>
    <submittedName>
        <fullName evidence="2">Uncharacterized protein</fullName>
    </submittedName>
</protein>
<reference evidence="2 3" key="1">
    <citation type="submission" date="2018-10" db="EMBL/GenBank/DDBJ databases">
        <title>Isolation from cow dung.</title>
        <authorList>
            <person name="Ling L."/>
        </authorList>
    </citation>
    <scope>NUCLEOTIDE SEQUENCE [LARGE SCALE GENOMIC DNA]</scope>
    <source>
        <strain evidence="2 3">NEAU-LL90</strain>
    </source>
</reference>
<evidence type="ECO:0000313" key="2">
    <source>
        <dbReference type="EMBL" id="RMI32093.1"/>
    </source>
</evidence>
<gene>
    <name evidence="2" type="ORF">EBN03_13815</name>
</gene>
<feature type="region of interest" description="Disordered" evidence="1">
    <location>
        <begin position="1"/>
        <end position="167"/>
    </location>
</feature>
<organism evidence="2 3">
    <name type="scientific">Nocardia stercoris</name>
    <dbReference type="NCBI Taxonomy" id="2483361"/>
    <lineage>
        <taxon>Bacteria</taxon>
        <taxon>Bacillati</taxon>
        <taxon>Actinomycetota</taxon>
        <taxon>Actinomycetes</taxon>
        <taxon>Mycobacteriales</taxon>
        <taxon>Nocardiaceae</taxon>
        <taxon>Nocardia</taxon>
    </lineage>
</organism>
<dbReference type="EMBL" id="RFFH01000005">
    <property type="protein sequence ID" value="RMI32093.1"/>
    <property type="molecule type" value="Genomic_DNA"/>
</dbReference>
<feature type="compositionally biased region" description="Basic and acidic residues" evidence="1">
    <location>
        <begin position="155"/>
        <end position="167"/>
    </location>
</feature>
<evidence type="ECO:0000256" key="1">
    <source>
        <dbReference type="SAM" id="MobiDB-lite"/>
    </source>
</evidence>